<dbReference type="RefSeq" id="WP_086943942.1">
    <property type="nucleotide sequence ID" value="NZ_FONM01000035.1"/>
</dbReference>
<dbReference type="SMART" id="SM00487">
    <property type="entry name" value="DEXDc"/>
    <property type="match status" value="1"/>
</dbReference>
<dbReference type="InterPro" id="IPR014001">
    <property type="entry name" value="Helicase_ATP-bd"/>
</dbReference>
<evidence type="ECO:0000313" key="3">
    <source>
        <dbReference type="EMBL" id="SLM53274.1"/>
    </source>
</evidence>
<dbReference type="EMBL" id="FWEY01000015">
    <property type="protein sequence ID" value="SLM53274.1"/>
    <property type="molecule type" value="Genomic_DNA"/>
</dbReference>
<dbReference type="GO" id="GO:0005829">
    <property type="term" value="C:cytosol"/>
    <property type="evidence" value="ECO:0007669"/>
    <property type="project" value="TreeGrafter"/>
</dbReference>
<dbReference type="InterPro" id="IPR050742">
    <property type="entry name" value="Helicase_Restrict-Modif_Enz"/>
</dbReference>
<evidence type="ECO:0000313" key="4">
    <source>
        <dbReference type="Proteomes" id="UP000195985"/>
    </source>
</evidence>
<dbReference type="InterPro" id="IPR006935">
    <property type="entry name" value="Helicase/UvrB_N"/>
</dbReference>
<gene>
    <name evidence="2" type="ORF">TPAS_2985</name>
    <name evidence="3" type="ORF">TPAS_3002</name>
</gene>
<dbReference type="PANTHER" id="PTHR47396">
    <property type="entry name" value="TYPE I RESTRICTION ENZYME ECOKI R PROTEIN"/>
    <property type="match status" value="1"/>
</dbReference>
<name>A0A1W1IJN2_9LACT</name>
<dbReference type="Pfam" id="PF04851">
    <property type="entry name" value="ResIII"/>
    <property type="match status" value="1"/>
</dbReference>
<dbReference type="STRING" id="43064.SAMN04488086_1352"/>
<protein>
    <recommendedName>
        <fullName evidence="1">Helicase ATP-binding domain-containing protein</fullName>
    </recommendedName>
</protein>
<dbReference type="Gene3D" id="3.40.50.300">
    <property type="entry name" value="P-loop containing nucleotide triphosphate hydrolases"/>
    <property type="match status" value="2"/>
</dbReference>
<keyword evidence="4" id="KW-1185">Reference proteome</keyword>
<dbReference type="Proteomes" id="UP000195985">
    <property type="component" value="Unassembled WGS sequence"/>
</dbReference>
<dbReference type="EMBL" id="FWEY01000015">
    <property type="protein sequence ID" value="SLM53257.1"/>
    <property type="molecule type" value="Genomic_DNA"/>
</dbReference>
<evidence type="ECO:0000259" key="1">
    <source>
        <dbReference type="PROSITE" id="PS51192"/>
    </source>
</evidence>
<dbReference type="OrthoDB" id="9804145at2"/>
<dbReference type="GO" id="GO:0005524">
    <property type="term" value="F:ATP binding"/>
    <property type="evidence" value="ECO:0007669"/>
    <property type="project" value="InterPro"/>
</dbReference>
<dbReference type="SUPFAM" id="SSF52540">
    <property type="entry name" value="P-loop containing nucleoside triphosphate hydrolases"/>
    <property type="match status" value="2"/>
</dbReference>
<dbReference type="PANTHER" id="PTHR47396:SF1">
    <property type="entry name" value="ATP-DEPENDENT HELICASE IRC3-RELATED"/>
    <property type="match status" value="1"/>
</dbReference>
<dbReference type="GO" id="GO:0016787">
    <property type="term" value="F:hydrolase activity"/>
    <property type="evidence" value="ECO:0007669"/>
    <property type="project" value="InterPro"/>
</dbReference>
<accession>A0A1W1IJN2</accession>
<dbReference type="PROSITE" id="PS51192">
    <property type="entry name" value="HELICASE_ATP_BIND_1"/>
    <property type="match status" value="1"/>
</dbReference>
<sequence length="897" mass="103394">MAKKPKEKKKLPLPFLEELKATDTELLSEHLGYEVPSYINENLSHTLRDYQEAAIRFFHYSQNLEGHREKPNHLLFNMATGSGKTDLMAALILYLYQEKAVQNFLFVVNTKGVVSKTIENLTNSKSSKYLFSKNIEIESKRINIERVSRFPSIPSKNTIYIKLDTIQTISSDLFSVKENTMPAQDYSRNRTVILGDEAHHYSASTKKQKDAERSWESAINIILNAHKENLLLEFTATANLEDANTYAKYKDKVAYSYTLEKFIADGFSKNVLRITSRYDEVRKDDDKILNAVLLSQYRKYIGMKYDPEFKPVMMFKSKGIEESKKATKRFIELIQALTVEELDKFIKRQKQSSESENTSLSLAYSYYSEQNLAKILTELKHDFDARNIINVNDSERTGLMEIGNYRMLNTLEDPDNPIRAIFAVAKLTEGWDVLNLYDIVRLSENAKGDKKSTVSEAQLIGRGARYNPFKIDGTSSYIRRFDGEPGENTLLESLHYHTLNESQYLQNLLESLEEMGLPTADDKKSVIVEARVKTSFTRTNIYKTGKLYYNKVEEVPLDYYDSLAKYGVSETPPIYTFSDSVLEAKYDAEVPSDLSLQEVSLGVIEPSIWKKAMQRNSFYKFSNLIKYLPLLESKMDFLGIDWLNAEGKFFYLKVSSDLNLDSFSSSELAMFKLSFIDRYLRDVAATIKANFQKERGTNVFKPELIRDVVKNYRKKISKLDGSMDQIVQAIDYSKSGQEWFVYDNAIVNRLEQSLINRIGEFILKLKEKGYDDTYLIRLDENPIPIIEGEKKANPIKLHQFKEKPGDRVVYGGFQPDFILFVGSSDFTYNFYIEPKGGSDMRMVAEQWKEDLLLSLNDAESEIEFEDEVENVRLLGVKFYTVNDGRNTLEQLSKLINE</sequence>
<dbReference type="GO" id="GO:0003677">
    <property type="term" value="F:DNA binding"/>
    <property type="evidence" value="ECO:0007669"/>
    <property type="project" value="InterPro"/>
</dbReference>
<organism evidence="3 4">
    <name type="scientific">Trichococcus pasteurii</name>
    <dbReference type="NCBI Taxonomy" id="43064"/>
    <lineage>
        <taxon>Bacteria</taxon>
        <taxon>Bacillati</taxon>
        <taxon>Bacillota</taxon>
        <taxon>Bacilli</taxon>
        <taxon>Lactobacillales</taxon>
        <taxon>Carnobacteriaceae</taxon>
        <taxon>Trichococcus</taxon>
    </lineage>
</organism>
<dbReference type="InterPro" id="IPR027417">
    <property type="entry name" value="P-loop_NTPase"/>
</dbReference>
<dbReference type="AlphaFoldDB" id="A0A1W1IJN2"/>
<dbReference type="CDD" id="cd18785">
    <property type="entry name" value="SF2_C"/>
    <property type="match status" value="1"/>
</dbReference>
<proteinExistence type="predicted"/>
<reference evidence="4" key="1">
    <citation type="submission" date="2016-04" db="EMBL/GenBank/DDBJ databases">
        <authorList>
            <person name="Strepis N."/>
        </authorList>
    </citation>
    <scope>NUCLEOTIDE SEQUENCE [LARGE SCALE GENOMIC DNA]</scope>
</reference>
<feature type="domain" description="Helicase ATP-binding" evidence="1">
    <location>
        <begin position="65"/>
        <end position="256"/>
    </location>
</feature>
<evidence type="ECO:0000313" key="2">
    <source>
        <dbReference type="EMBL" id="SLM53257.1"/>
    </source>
</evidence>
<reference evidence="3" key="2">
    <citation type="submission" date="2016-04" db="EMBL/GenBank/DDBJ databases">
        <authorList>
            <person name="Evans L.H."/>
            <person name="Alamgir A."/>
            <person name="Owens N."/>
            <person name="Weber N.D."/>
            <person name="Virtaneva K."/>
            <person name="Barbian K."/>
            <person name="Babar A."/>
            <person name="Rosenke K."/>
        </authorList>
    </citation>
    <scope>NUCLEOTIDE SEQUENCE [LARGE SCALE GENOMIC DNA]</scope>
    <source>
        <strain evidence="3">Trichococcus pasteurii</strain>
    </source>
</reference>